<dbReference type="InterPro" id="IPR051338">
    <property type="entry name" value="NodU/CmcH_Carbamoyltrnsfr"/>
</dbReference>
<name>A0A6J6Z6B3_9ZZZZ</name>
<accession>A0A6J6Z6B3</accession>
<protein>
    <submittedName>
        <fullName evidence="2">Unannotated protein</fullName>
    </submittedName>
</protein>
<dbReference type="PANTHER" id="PTHR34847:SF1">
    <property type="entry name" value="NODULATION PROTEIN U"/>
    <property type="match status" value="1"/>
</dbReference>
<evidence type="ECO:0000259" key="1">
    <source>
        <dbReference type="Pfam" id="PF16861"/>
    </source>
</evidence>
<dbReference type="InterPro" id="IPR038152">
    <property type="entry name" value="Carbam_trans_C_sf"/>
</dbReference>
<dbReference type="Gene3D" id="3.90.870.20">
    <property type="entry name" value="Carbamoyltransferase, C-terminal domain"/>
    <property type="match status" value="1"/>
</dbReference>
<dbReference type="AlphaFoldDB" id="A0A6J6Z6B3"/>
<evidence type="ECO:0000313" key="2">
    <source>
        <dbReference type="EMBL" id="CAB4813037.1"/>
    </source>
</evidence>
<sequence length="61" mass="7018">MLLNTSFNVRGEPPVCTPEEAYTCFMRTDMDYLVIGSLLLSKSEQPAFEHDSDWQKEFALD</sequence>
<gene>
    <name evidence="2" type="ORF">UFOPK3026_01241</name>
</gene>
<dbReference type="InterPro" id="IPR031730">
    <property type="entry name" value="Carbam_trans_C"/>
</dbReference>
<feature type="domain" description="Carbamoyltransferase C-terminal" evidence="1">
    <location>
        <begin position="1"/>
        <end position="42"/>
    </location>
</feature>
<reference evidence="2" key="1">
    <citation type="submission" date="2020-05" db="EMBL/GenBank/DDBJ databases">
        <authorList>
            <person name="Chiriac C."/>
            <person name="Salcher M."/>
            <person name="Ghai R."/>
            <person name="Kavagutti S V."/>
        </authorList>
    </citation>
    <scope>NUCLEOTIDE SEQUENCE</scope>
</reference>
<organism evidence="2">
    <name type="scientific">freshwater metagenome</name>
    <dbReference type="NCBI Taxonomy" id="449393"/>
    <lineage>
        <taxon>unclassified sequences</taxon>
        <taxon>metagenomes</taxon>
        <taxon>ecological metagenomes</taxon>
    </lineage>
</organism>
<proteinExistence type="predicted"/>
<dbReference type="PANTHER" id="PTHR34847">
    <property type="entry name" value="NODULATION PROTEIN U"/>
    <property type="match status" value="1"/>
</dbReference>
<dbReference type="EMBL" id="CAFAAP010000212">
    <property type="protein sequence ID" value="CAB4813037.1"/>
    <property type="molecule type" value="Genomic_DNA"/>
</dbReference>
<dbReference type="Pfam" id="PF16861">
    <property type="entry name" value="Carbam_trans_C"/>
    <property type="match status" value="1"/>
</dbReference>